<keyword evidence="2" id="KW-0805">Transcription regulation</keyword>
<protein>
    <recommendedName>
        <fullName evidence="9">Zn(2)-C6 fungal-type domain-containing protein</fullName>
    </recommendedName>
</protein>
<dbReference type="InterPro" id="IPR051089">
    <property type="entry name" value="prtT"/>
</dbReference>
<keyword evidence="5" id="KW-0539">Nucleus</keyword>
<dbReference type="OrthoDB" id="1600564at2759"/>
<comment type="subcellular location">
    <subcellularLocation>
        <location evidence="1">Nucleus</location>
    </subcellularLocation>
</comment>
<evidence type="ECO:0000256" key="5">
    <source>
        <dbReference type="ARBA" id="ARBA00023242"/>
    </source>
</evidence>
<keyword evidence="4" id="KW-0804">Transcription</keyword>
<evidence type="ECO:0008006" key="9">
    <source>
        <dbReference type="Google" id="ProtNLM"/>
    </source>
</evidence>
<keyword evidence="3" id="KW-0238">DNA-binding</keyword>
<gene>
    <name evidence="7" type="ORF">K491DRAFT_757639</name>
</gene>
<dbReference type="GO" id="GO:0000981">
    <property type="term" value="F:DNA-binding transcription factor activity, RNA polymerase II-specific"/>
    <property type="evidence" value="ECO:0007669"/>
    <property type="project" value="InterPro"/>
</dbReference>
<name>A0A6A6TBH8_9PLEO</name>
<dbReference type="PANTHER" id="PTHR31845:SF32">
    <property type="entry name" value="MISCELLANEOUS ZN(II)2CYS6 TRANSCRIPTION FACTOR (EUROFUNG)-RELATED"/>
    <property type="match status" value="1"/>
</dbReference>
<evidence type="ECO:0000313" key="7">
    <source>
        <dbReference type="EMBL" id="KAF2656263.1"/>
    </source>
</evidence>
<evidence type="ECO:0000256" key="6">
    <source>
        <dbReference type="SAM" id="MobiDB-lite"/>
    </source>
</evidence>
<keyword evidence="8" id="KW-1185">Reference proteome</keyword>
<evidence type="ECO:0000256" key="2">
    <source>
        <dbReference type="ARBA" id="ARBA00023015"/>
    </source>
</evidence>
<dbReference type="GO" id="GO:0000976">
    <property type="term" value="F:transcription cis-regulatory region binding"/>
    <property type="evidence" value="ECO:0007669"/>
    <property type="project" value="TreeGrafter"/>
</dbReference>
<dbReference type="InterPro" id="IPR036864">
    <property type="entry name" value="Zn2-C6_fun-type_DNA-bd_sf"/>
</dbReference>
<evidence type="ECO:0000256" key="1">
    <source>
        <dbReference type="ARBA" id="ARBA00004123"/>
    </source>
</evidence>
<dbReference type="InterPro" id="IPR001138">
    <property type="entry name" value="Zn2Cys6_DnaBD"/>
</dbReference>
<organism evidence="7 8">
    <name type="scientific">Lophiostoma macrostomum CBS 122681</name>
    <dbReference type="NCBI Taxonomy" id="1314788"/>
    <lineage>
        <taxon>Eukaryota</taxon>
        <taxon>Fungi</taxon>
        <taxon>Dikarya</taxon>
        <taxon>Ascomycota</taxon>
        <taxon>Pezizomycotina</taxon>
        <taxon>Dothideomycetes</taxon>
        <taxon>Pleosporomycetidae</taxon>
        <taxon>Pleosporales</taxon>
        <taxon>Lophiostomataceae</taxon>
        <taxon>Lophiostoma</taxon>
    </lineage>
</organism>
<accession>A0A6A6TBH8</accession>
<evidence type="ECO:0000256" key="3">
    <source>
        <dbReference type="ARBA" id="ARBA00023125"/>
    </source>
</evidence>
<dbReference type="Proteomes" id="UP000799324">
    <property type="component" value="Unassembled WGS sequence"/>
</dbReference>
<dbReference type="EMBL" id="MU004338">
    <property type="protein sequence ID" value="KAF2656263.1"/>
    <property type="molecule type" value="Genomic_DNA"/>
</dbReference>
<dbReference type="GO" id="GO:0008270">
    <property type="term" value="F:zinc ion binding"/>
    <property type="evidence" value="ECO:0007669"/>
    <property type="project" value="InterPro"/>
</dbReference>
<dbReference type="GO" id="GO:0005634">
    <property type="term" value="C:nucleus"/>
    <property type="evidence" value="ECO:0007669"/>
    <property type="project" value="UniProtKB-SubCell"/>
</dbReference>
<dbReference type="PANTHER" id="PTHR31845">
    <property type="entry name" value="FINGER DOMAIN PROTEIN, PUTATIVE-RELATED"/>
    <property type="match status" value="1"/>
</dbReference>
<proteinExistence type="predicted"/>
<feature type="region of interest" description="Disordered" evidence="6">
    <location>
        <begin position="142"/>
        <end position="166"/>
    </location>
</feature>
<evidence type="ECO:0000313" key="8">
    <source>
        <dbReference type="Proteomes" id="UP000799324"/>
    </source>
</evidence>
<sequence>MGKCQSRHESRFSLTLTIIGYIQSASTRISMGPNDQQEGEEIGAPYGQACTTCATAKRKCLIRPNGKCERCERAGKDCVPIAGTRKRVARKRPSSRRRIRLGGRLDDLVALLRAQQAVGPVDTGILPHLALLADHVSAPGYSSGPISSTQQPSNSTHAINGSHVKFSSASQPDGELALKNFEICYLNSLPFIFLPSSTTAARLQAERPFLWSVILALSAASPHEKWECMQKAQAKLAEEVVVNTRYSIDLLLGVLIASSWPYFLYEKKPPLPLLMNLAATLVYELGIDRPAMGTHANTTPWSRHMGGEKPRTNEDRRALIACFILAST</sequence>
<evidence type="ECO:0000256" key="4">
    <source>
        <dbReference type="ARBA" id="ARBA00023163"/>
    </source>
</evidence>
<dbReference type="SUPFAM" id="SSF57701">
    <property type="entry name" value="Zn2/Cys6 DNA-binding domain"/>
    <property type="match status" value="1"/>
</dbReference>
<reference evidence="7" key="1">
    <citation type="journal article" date="2020" name="Stud. Mycol.">
        <title>101 Dothideomycetes genomes: a test case for predicting lifestyles and emergence of pathogens.</title>
        <authorList>
            <person name="Haridas S."/>
            <person name="Albert R."/>
            <person name="Binder M."/>
            <person name="Bloem J."/>
            <person name="Labutti K."/>
            <person name="Salamov A."/>
            <person name="Andreopoulos B."/>
            <person name="Baker S."/>
            <person name="Barry K."/>
            <person name="Bills G."/>
            <person name="Bluhm B."/>
            <person name="Cannon C."/>
            <person name="Castanera R."/>
            <person name="Culley D."/>
            <person name="Daum C."/>
            <person name="Ezra D."/>
            <person name="Gonzalez J."/>
            <person name="Henrissat B."/>
            <person name="Kuo A."/>
            <person name="Liang C."/>
            <person name="Lipzen A."/>
            <person name="Lutzoni F."/>
            <person name="Magnuson J."/>
            <person name="Mondo S."/>
            <person name="Nolan M."/>
            <person name="Ohm R."/>
            <person name="Pangilinan J."/>
            <person name="Park H.-J."/>
            <person name="Ramirez L."/>
            <person name="Alfaro M."/>
            <person name="Sun H."/>
            <person name="Tritt A."/>
            <person name="Yoshinaga Y."/>
            <person name="Zwiers L.-H."/>
            <person name="Turgeon B."/>
            <person name="Goodwin S."/>
            <person name="Spatafora J."/>
            <person name="Crous P."/>
            <person name="Grigoriev I."/>
        </authorList>
    </citation>
    <scope>NUCLEOTIDE SEQUENCE</scope>
    <source>
        <strain evidence="7">CBS 122681</strain>
    </source>
</reference>
<feature type="compositionally biased region" description="Polar residues" evidence="6">
    <location>
        <begin position="144"/>
        <end position="166"/>
    </location>
</feature>
<dbReference type="Gene3D" id="4.10.240.10">
    <property type="entry name" value="Zn(2)-C6 fungal-type DNA-binding domain"/>
    <property type="match status" value="1"/>
</dbReference>
<dbReference type="AlphaFoldDB" id="A0A6A6TBH8"/>
<dbReference type="CDD" id="cd00067">
    <property type="entry name" value="GAL4"/>
    <property type="match status" value="1"/>
</dbReference>